<dbReference type="GO" id="GO:0032259">
    <property type="term" value="P:methylation"/>
    <property type="evidence" value="ECO:0007669"/>
    <property type="project" value="UniProtKB-KW"/>
</dbReference>
<evidence type="ECO:0000313" key="2">
    <source>
        <dbReference type="EMBL" id="TWJ33349.1"/>
    </source>
</evidence>
<dbReference type="RefSeq" id="WP_145016847.1">
    <property type="nucleotide sequence ID" value="NZ_VLLN01000001.1"/>
</dbReference>
<keyword evidence="1" id="KW-0489">Methyltransferase</keyword>
<dbReference type="NCBIfam" id="TIGR02170">
    <property type="entry name" value="thyX"/>
    <property type="match status" value="1"/>
</dbReference>
<reference evidence="2 3" key="1">
    <citation type="submission" date="2019-07" db="EMBL/GenBank/DDBJ databases">
        <title>Genomic Encyclopedia of Archaeal and Bacterial Type Strains, Phase II (KMG-II): from individual species to whole genera.</title>
        <authorList>
            <person name="Goeker M."/>
        </authorList>
    </citation>
    <scope>NUCLEOTIDE SEQUENCE [LARGE SCALE GENOMIC DNA]</scope>
    <source>
        <strain evidence="2 3">ATCC BAA-1139</strain>
    </source>
</reference>
<comment type="caution">
    <text evidence="2">The sequence shown here is derived from an EMBL/GenBank/DDBJ whole genome shotgun (WGS) entry which is preliminary data.</text>
</comment>
<keyword evidence="1" id="KW-0545">Nucleotide biosynthesis</keyword>
<dbReference type="GO" id="GO:0050660">
    <property type="term" value="F:flavin adenine dinucleotide binding"/>
    <property type="evidence" value="ECO:0007669"/>
    <property type="project" value="UniProtKB-UniRule"/>
</dbReference>
<feature type="binding site" description="in other chain" evidence="1">
    <location>
        <position position="142"/>
    </location>
    <ligand>
        <name>dUMP</name>
        <dbReference type="ChEBI" id="CHEBI:246422"/>
        <note>ligand shared between dimeric partners</note>
    </ligand>
</feature>
<feature type="binding site" evidence="1">
    <location>
        <position position="164"/>
    </location>
    <ligand>
        <name>FAD</name>
        <dbReference type="ChEBI" id="CHEBI:57692"/>
        <note>ligand shared between neighboring subunits</note>
    </ligand>
</feature>
<dbReference type="PANTHER" id="PTHR34934">
    <property type="entry name" value="FLAVIN-DEPENDENT THYMIDYLATE SYNTHASE"/>
    <property type="match status" value="1"/>
</dbReference>
<dbReference type="Gene3D" id="3.30.1360.170">
    <property type="match status" value="1"/>
</dbReference>
<comment type="cofactor">
    <cofactor evidence="1">
        <name>FAD</name>
        <dbReference type="ChEBI" id="CHEBI:57692"/>
    </cofactor>
    <text evidence="1">Binds 4 FAD per tetramer. Each FAD binding site is formed by three monomers.</text>
</comment>
<comment type="catalytic activity">
    <reaction evidence="1">
        <text>dUMP + (6R)-5,10-methylene-5,6,7,8-tetrahydrofolate + NADPH + H(+) = dTMP + (6S)-5,6,7,8-tetrahydrofolate + NADP(+)</text>
        <dbReference type="Rhea" id="RHEA:29043"/>
        <dbReference type="ChEBI" id="CHEBI:15378"/>
        <dbReference type="ChEBI" id="CHEBI:15636"/>
        <dbReference type="ChEBI" id="CHEBI:57453"/>
        <dbReference type="ChEBI" id="CHEBI:57783"/>
        <dbReference type="ChEBI" id="CHEBI:58349"/>
        <dbReference type="ChEBI" id="CHEBI:63528"/>
        <dbReference type="ChEBI" id="CHEBI:246422"/>
        <dbReference type="EC" id="2.1.1.148"/>
    </reaction>
</comment>
<dbReference type="UniPathway" id="UPA00575"/>
<comment type="function">
    <text evidence="1">Catalyzes the reductive methylation of 2'-deoxyuridine-5'-monophosphate (dUMP) to 2'-deoxythymidine-5'-monophosphate (dTMP) while utilizing 5,10-methylenetetrahydrofolate (mTHF) as the methyl donor, and NADPH and FADH(2) as the reductant.</text>
</comment>
<dbReference type="GO" id="GO:0070402">
    <property type="term" value="F:NADPH binding"/>
    <property type="evidence" value="ECO:0007669"/>
    <property type="project" value="TreeGrafter"/>
</dbReference>
<dbReference type="EC" id="2.1.1.148" evidence="1"/>
<dbReference type="HAMAP" id="MF_01408">
    <property type="entry name" value="ThyX"/>
    <property type="match status" value="1"/>
</dbReference>
<feature type="binding site" evidence="1">
    <location>
        <position position="55"/>
    </location>
    <ligand>
        <name>FAD</name>
        <dbReference type="ChEBI" id="CHEBI:57692"/>
        <note>ligand shared between neighboring subunits</note>
    </ligand>
</feature>
<keyword evidence="1" id="KW-0285">Flavoprotein</keyword>
<feature type="binding site" description="in other chain" evidence="1">
    <location>
        <begin position="87"/>
        <end position="91"/>
    </location>
    <ligand>
        <name>dUMP</name>
        <dbReference type="ChEBI" id="CHEBI:246422"/>
        <note>ligand shared between dimeric partners</note>
    </ligand>
</feature>
<protein>
    <recommendedName>
        <fullName evidence="1">Flavin-dependent thymidylate synthase</fullName>
        <shortName evidence="1">FDTS</shortName>
        <ecNumber evidence="1">2.1.1.148</ecNumber>
    </recommendedName>
    <alternativeName>
        <fullName evidence="1">FAD-dependent thymidylate synthase</fullName>
    </alternativeName>
    <alternativeName>
        <fullName evidence="1">Thymidylate synthase ThyX</fullName>
        <shortName evidence="1">TS</shortName>
        <shortName evidence="1">TSase</shortName>
    </alternativeName>
</protein>
<dbReference type="Proteomes" id="UP000319449">
    <property type="component" value="Unassembled WGS sequence"/>
</dbReference>
<dbReference type="InterPro" id="IPR036098">
    <property type="entry name" value="Thymidylate_synthase_ThyX_sf"/>
</dbReference>
<keyword evidence="1" id="KW-0521">NADP</keyword>
<dbReference type="OrthoDB" id="9780625at2"/>
<name>A0A562WUL2_9BACT</name>
<accession>A0A562WUL2</accession>
<organism evidence="2 3">
    <name type="scientific">Geobacter argillaceus</name>
    <dbReference type="NCBI Taxonomy" id="345631"/>
    <lineage>
        <taxon>Bacteria</taxon>
        <taxon>Pseudomonadati</taxon>
        <taxon>Thermodesulfobacteriota</taxon>
        <taxon>Desulfuromonadia</taxon>
        <taxon>Geobacterales</taxon>
        <taxon>Geobacteraceae</taxon>
        <taxon>Geobacter</taxon>
    </lineage>
</organism>
<dbReference type="PANTHER" id="PTHR34934:SF1">
    <property type="entry name" value="FLAVIN-DEPENDENT THYMIDYLATE SYNTHASE"/>
    <property type="match status" value="1"/>
</dbReference>
<dbReference type="GO" id="GO:0006231">
    <property type="term" value="P:dTMP biosynthetic process"/>
    <property type="evidence" value="ECO:0007669"/>
    <property type="project" value="UniProtKB-UniRule"/>
</dbReference>
<dbReference type="GO" id="GO:0004799">
    <property type="term" value="F:thymidylate synthase activity"/>
    <property type="evidence" value="ECO:0007669"/>
    <property type="project" value="TreeGrafter"/>
</dbReference>
<dbReference type="Pfam" id="PF02511">
    <property type="entry name" value="Thy1"/>
    <property type="match status" value="1"/>
</dbReference>
<comment type="similarity">
    <text evidence="1">Belongs to the thymidylate synthase ThyX family.</text>
</comment>
<feature type="binding site" evidence="1">
    <location>
        <begin position="76"/>
        <end position="79"/>
    </location>
    <ligand>
        <name>dUMP</name>
        <dbReference type="ChEBI" id="CHEBI:246422"/>
        <note>ligand shared between dimeric partners</note>
    </ligand>
</feature>
<keyword evidence="1" id="KW-0808">Transferase</keyword>
<keyword evidence="1" id="KW-0274">FAD</keyword>
<dbReference type="GO" id="GO:0050797">
    <property type="term" value="F:thymidylate synthase (FAD) activity"/>
    <property type="evidence" value="ECO:0007669"/>
    <property type="project" value="UniProtKB-UniRule"/>
</dbReference>
<proteinExistence type="inferred from homology"/>
<feature type="active site" description="Involved in ionization of N3 of dUMP, leading to its activation" evidence="1">
    <location>
        <position position="169"/>
    </location>
</feature>
<feature type="binding site" evidence="1">
    <location>
        <position position="87"/>
    </location>
    <ligand>
        <name>FAD</name>
        <dbReference type="ChEBI" id="CHEBI:57692"/>
        <note>ligand shared between neighboring subunits</note>
    </ligand>
</feature>
<gene>
    <name evidence="1" type="primary">thyX</name>
    <name evidence="2" type="ORF">JN12_00021</name>
</gene>
<dbReference type="AlphaFoldDB" id="A0A562WUL2"/>
<dbReference type="InterPro" id="IPR003669">
    <property type="entry name" value="Thymidylate_synthase_ThyX"/>
</dbReference>
<dbReference type="GO" id="GO:0006235">
    <property type="term" value="P:dTTP biosynthetic process"/>
    <property type="evidence" value="ECO:0007669"/>
    <property type="project" value="UniProtKB-UniRule"/>
</dbReference>
<feature type="binding site" evidence="1">
    <location>
        <begin position="79"/>
        <end position="81"/>
    </location>
    <ligand>
        <name>FAD</name>
        <dbReference type="ChEBI" id="CHEBI:57692"/>
        <note>ligand shared between neighboring subunits</note>
    </ligand>
</feature>
<comment type="subunit">
    <text evidence="1">Homotetramer.</text>
</comment>
<dbReference type="CDD" id="cd20175">
    <property type="entry name" value="ThyX"/>
    <property type="match status" value="1"/>
</dbReference>
<evidence type="ECO:0000313" key="3">
    <source>
        <dbReference type="Proteomes" id="UP000319449"/>
    </source>
</evidence>
<evidence type="ECO:0000256" key="1">
    <source>
        <dbReference type="HAMAP-Rule" id="MF_01408"/>
    </source>
</evidence>
<dbReference type="PROSITE" id="PS51331">
    <property type="entry name" value="THYX"/>
    <property type="match status" value="1"/>
</dbReference>
<comment type="pathway">
    <text evidence="1">Pyrimidine metabolism; dTTP biosynthesis.</text>
</comment>
<feature type="binding site" evidence="1">
    <location>
        <position position="169"/>
    </location>
    <ligand>
        <name>dUMP</name>
        <dbReference type="ChEBI" id="CHEBI:246422"/>
        <note>ligand shared between dimeric partners</note>
    </ligand>
</feature>
<dbReference type="SUPFAM" id="SSF69796">
    <property type="entry name" value="Thymidylate synthase-complementing protein Thy1"/>
    <property type="match status" value="1"/>
</dbReference>
<keyword evidence="3" id="KW-1185">Reference proteome</keyword>
<feature type="binding site" evidence="1">
    <location>
        <begin position="158"/>
        <end position="160"/>
    </location>
    <ligand>
        <name>FAD</name>
        <dbReference type="ChEBI" id="CHEBI:57692"/>
        <note>ligand shared between neighboring subunits</note>
    </ligand>
</feature>
<sequence length="229" mass="25919">MNIILLQYTPEPEKTVALAARLCYSPTALGELREKLSATDIQSFLEKIMSLGHQSVLEHASFTFGIEGISRTTSHQLVRHRLASFSQQSQRYVSHTKRFAAVIPDTVRDLPEARELFEKELAAQHEVYTRLVAMGIPAEDARYILPNATETKIMVTMNARELLHFFAVRCCQRAQWEIRAMAIEMLRLVRPLAPTIFREAGPGCLVGPCPEGTMTCGQLVEVRERFRSM</sequence>
<dbReference type="EMBL" id="VLLN01000001">
    <property type="protein sequence ID" value="TWJ33349.1"/>
    <property type="molecule type" value="Genomic_DNA"/>
</dbReference>